<keyword evidence="3" id="KW-1185">Reference proteome</keyword>
<proteinExistence type="predicted"/>
<dbReference type="EMBL" id="BAABKC010000158">
    <property type="protein sequence ID" value="GAA5083021.1"/>
    <property type="molecule type" value="Genomic_DNA"/>
</dbReference>
<evidence type="ECO:0000313" key="2">
    <source>
        <dbReference type="EMBL" id="GAA5083021.1"/>
    </source>
</evidence>
<organism evidence="2 3">
    <name type="scientific">Streptomyces similanensis</name>
    <dbReference type="NCBI Taxonomy" id="1274988"/>
    <lineage>
        <taxon>Bacteria</taxon>
        <taxon>Bacillati</taxon>
        <taxon>Actinomycetota</taxon>
        <taxon>Actinomycetes</taxon>
        <taxon>Kitasatosporales</taxon>
        <taxon>Streptomycetaceae</taxon>
        <taxon>Streptomyces</taxon>
    </lineage>
</organism>
<reference evidence="3" key="1">
    <citation type="journal article" date="2019" name="Int. J. Syst. Evol. Microbiol.">
        <title>The Global Catalogue of Microorganisms (GCM) 10K type strain sequencing project: providing services to taxonomists for standard genome sequencing and annotation.</title>
        <authorList>
            <consortium name="The Broad Institute Genomics Platform"/>
            <consortium name="The Broad Institute Genome Sequencing Center for Infectious Disease"/>
            <person name="Wu L."/>
            <person name="Ma J."/>
        </authorList>
    </citation>
    <scope>NUCLEOTIDE SEQUENCE [LARGE SCALE GENOMIC DNA]</scope>
    <source>
        <strain evidence="3">JCM 18410</strain>
    </source>
</reference>
<evidence type="ECO:0000313" key="3">
    <source>
        <dbReference type="Proteomes" id="UP001500124"/>
    </source>
</evidence>
<accession>A0ABP9LPT3</accession>
<sequence>MAGGPLQIVFKGRPSFGGHWVDCPEASPGWGGTKVIKLYVTPAGVVGSCGQTHRPRGDDGRKAKAAECVFQVNQVTKEELQALAAPGKTGRVRGKLPTGKAVDAQIISLGAAPAGGGTPSGGGEAAQAFGAAKNGKGAPAAPARVPRGGGGAAAAFFNAIAATATAAGTVAGSAASMVGSAADLGKEGVGLARDGVKEAGAYGARRHERKMAKGDDGDGGGDE</sequence>
<comment type="caution">
    <text evidence="2">The sequence shown here is derived from an EMBL/GenBank/DDBJ whole genome shotgun (WGS) entry which is preliminary data.</text>
</comment>
<feature type="region of interest" description="Disordered" evidence="1">
    <location>
        <begin position="201"/>
        <end position="223"/>
    </location>
</feature>
<name>A0ABP9LPT3_9ACTN</name>
<gene>
    <name evidence="2" type="ORF">GCM10023336_77940</name>
</gene>
<dbReference type="RefSeq" id="WP_345672772.1">
    <property type="nucleotide sequence ID" value="NZ_BAABKC010000158.1"/>
</dbReference>
<protein>
    <submittedName>
        <fullName evidence="2">Uncharacterized protein</fullName>
    </submittedName>
</protein>
<evidence type="ECO:0000256" key="1">
    <source>
        <dbReference type="SAM" id="MobiDB-lite"/>
    </source>
</evidence>
<dbReference type="Proteomes" id="UP001500124">
    <property type="component" value="Unassembled WGS sequence"/>
</dbReference>